<dbReference type="SUPFAM" id="SSF53474">
    <property type="entry name" value="alpha/beta-Hydrolases"/>
    <property type="match status" value="1"/>
</dbReference>
<dbReference type="GO" id="GO:0005634">
    <property type="term" value="C:nucleus"/>
    <property type="evidence" value="ECO:0007669"/>
    <property type="project" value="TreeGrafter"/>
</dbReference>
<keyword evidence="1" id="KW-0378">Hydrolase</keyword>
<dbReference type="EMBL" id="SWKU01000001">
    <property type="protein sequence ID" value="KAF3010990.1"/>
    <property type="molecule type" value="Genomic_DNA"/>
</dbReference>
<evidence type="ECO:0000313" key="5">
    <source>
        <dbReference type="Proteomes" id="UP000801428"/>
    </source>
</evidence>
<dbReference type="GO" id="GO:0005737">
    <property type="term" value="C:cytoplasm"/>
    <property type="evidence" value="ECO:0007669"/>
    <property type="project" value="TreeGrafter"/>
</dbReference>
<organism evidence="4 5">
    <name type="scientific">Curvularia kusanoi</name>
    <name type="common">Cochliobolus kusanoi</name>
    <dbReference type="NCBI Taxonomy" id="90978"/>
    <lineage>
        <taxon>Eukaryota</taxon>
        <taxon>Fungi</taxon>
        <taxon>Dikarya</taxon>
        <taxon>Ascomycota</taxon>
        <taxon>Pezizomycotina</taxon>
        <taxon>Dothideomycetes</taxon>
        <taxon>Pleosporomycetidae</taxon>
        <taxon>Pleosporales</taxon>
        <taxon>Pleosporineae</taxon>
        <taxon>Pleosporaceae</taxon>
        <taxon>Curvularia</taxon>
    </lineage>
</organism>
<name>A0A9P4TP59_CURKU</name>
<evidence type="ECO:0000256" key="2">
    <source>
        <dbReference type="SAM" id="MobiDB-lite"/>
    </source>
</evidence>
<dbReference type="InterPro" id="IPR005645">
    <property type="entry name" value="FSH-like_dom"/>
</dbReference>
<dbReference type="AlphaFoldDB" id="A0A9P4TP59"/>
<feature type="domain" description="Serine hydrolase" evidence="3">
    <location>
        <begin position="5"/>
        <end position="232"/>
    </location>
</feature>
<reference evidence="4" key="1">
    <citation type="submission" date="2019-04" db="EMBL/GenBank/DDBJ databases">
        <title>Sequencing of skin fungus with MAO and IRED activity.</title>
        <authorList>
            <person name="Marsaioli A.J."/>
            <person name="Bonatto J.M.C."/>
            <person name="Reis Junior O."/>
        </authorList>
    </citation>
    <scope>NUCLEOTIDE SEQUENCE</scope>
    <source>
        <strain evidence="4">30M1</strain>
    </source>
</reference>
<gene>
    <name evidence="4" type="ORF">E8E13_010649</name>
</gene>
<sequence>MIGPFYCWYKKVEPGPVKLAHELLHEIIEEEGPFDGVIAFSQGASLAMSMLMDQELNNSGSRPIFTFAALFSCPIVLSPDTKLNRERLREATVNKGDLDELERSTETTKEAPKYRFSLLLKENQRALANEYRGILDDAKQAASEIGVFDSDEDSVSESAGSDSDEELSHIPRLLHPLTVTARVSVPTVHLYDPKDAYHKQHELATRLCDKFLMQEVKHDGGHGLPMDPKQVKACAAAIVKAAEKGRQRINMF</sequence>
<dbReference type="GO" id="GO:0019748">
    <property type="term" value="P:secondary metabolic process"/>
    <property type="evidence" value="ECO:0007669"/>
    <property type="project" value="TreeGrafter"/>
</dbReference>
<dbReference type="PANTHER" id="PTHR48070:SF4">
    <property type="entry name" value="ESTERASE ALNB"/>
    <property type="match status" value="1"/>
</dbReference>
<evidence type="ECO:0000313" key="4">
    <source>
        <dbReference type="EMBL" id="KAF3010990.1"/>
    </source>
</evidence>
<dbReference type="Proteomes" id="UP000801428">
    <property type="component" value="Unassembled WGS sequence"/>
</dbReference>
<protein>
    <recommendedName>
        <fullName evidence="3">Serine hydrolase domain-containing protein</fullName>
    </recommendedName>
</protein>
<proteinExistence type="predicted"/>
<keyword evidence="5" id="KW-1185">Reference proteome</keyword>
<dbReference type="OrthoDB" id="414698at2759"/>
<dbReference type="PANTHER" id="PTHR48070">
    <property type="entry name" value="ESTERASE OVCA2"/>
    <property type="match status" value="1"/>
</dbReference>
<evidence type="ECO:0000256" key="1">
    <source>
        <dbReference type="ARBA" id="ARBA00022801"/>
    </source>
</evidence>
<accession>A0A9P4TP59</accession>
<dbReference type="InterPro" id="IPR029058">
    <property type="entry name" value="AB_hydrolase_fold"/>
</dbReference>
<dbReference type="Pfam" id="PF03959">
    <property type="entry name" value="FSH1"/>
    <property type="match status" value="1"/>
</dbReference>
<evidence type="ECO:0000259" key="3">
    <source>
        <dbReference type="Pfam" id="PF03959"/>
    </source>
</evidence>
<dbReference type="InterPro" id="IPR050593">
    <property type="entry name" value="LovG"/>
</dbReference>
<comment type="caution">
    <text evidence="4">The sequence shown here is derived from an EMBL/GenBank/DDBJ whole genome shotgun (WGS) entry which is preliminary data.</text>
</comment>
<feature type="region of interest" description="Disordered" evidence="2">
    <location>
        <begin position="146"/>
        <end position="167"/>
    </location>
</feature>
<dbReference type="Gene3D" id="3.40.50.1820">
    <property type="entry name" value="alpha/beta hydrolase"/>
    <property type="match status" value="1"/>
</dbReference>
<dbReference type="GO" id="GO:0016787">
    <property type="term" value="F:hydrolase activity"/>
    <property type="evidence" value="ECO:0007669"/>
    <property type="project" value="UniProtKB-KW"/>
</dbReference>